<feature type="transmembrane region" description="Helical" evidence="1">
    <location>
        <begin position="71"/>
        <end position="94"/>
    </location>
</feature>
<dbReference type="AlphaFoldDB" id="A0A7D7RCY8"/>
<evidence type="ECO:0000313" key="3">
    <source>
        <dbReference type="Proteomes" id="UP000514716"/>
    </source>
</evidence>
<keyword evidence="3" id="KW-1185">Reference proteome</keyword>
<keyword evidence="1" id="KW-1133">Transmembrane helix</keyword>
<gene>
    <name evidence="2" type="ORF">H1Q58_08670</name>
</gene>
<protein>
    <submittedName>
        <fullName evidence="2">Uncharacterized protein</fullName>
    </submittedName>
</protein>
<evidence type="ECO:0000313" key="2">
    <source>
        <dbReference type="EMBL" id="QMT16060.1"/>
    </source>
</evidence>
<organism evidence="2 3">
    <name type="scientific">Planococcus maritimus</name>
    <dbReference type="NCBI Taxonomy" id="192421"/>
    <lineage>
        <taxon>Bacteria</taxon>
        <taxon>Bacillati</taxon>
        <taxon>Bacillota</taxon>
        <taxon>Bacilli</taxon>
        <taxon>Bacillales</taxon>
        <taxon>Caryophanaceae</taxon>
        <taxon>Planococcus</taxon>
    </lineage>
</organism>
<feature type="transmembrane region" description="Helical" evidence="1">
    <location>
        <begin position="130"/>
        <end position="148"/>
    </location>
</feature>
<reference evidence="2 3" key="1">
    <citation type="submission" date="2020-07" db="EMBL/GenBank/DDBJ databases">
        <title>Screening of a cold-adapted Planococcus bacterium producing protease in traditional shrimp paste and protease identification by genome sequencing.</title>
        <authorList>
            <person name="Gao R."/>
            <person name="Leng W."/>
            <person name="Chu Q."/>
            <person name="Wu X."/>
            <person name="Liu H."/>
            <person name="Li X."/>
        </authorList>
    </citation>
    <scope>NUCLEOTIDE SEQUENCE [LARGE SCALE GENOMIC DNA]</scope>
    <source>
        <strain evidence="2 3">XJ11</strain>
    </source>
</reference>
<sequence>MSYVPIFHLTVPAVWVAVLLAAAVANLLMRVAVNQKMGDWYWNALAFYILVWKLSYIVFHWQHFLDMPLSLLYFNGGLYGHLLATAFIIGYLLLAQRKHAAVAEQAAASWLLFFLAYQSILQFLEAQWVQAAFQTLLFIVAIVSIRLLRTRQDVPSGLLFGALFTLELLILSTFGPLWTWQNATLAAVVAVTIAMYRRFEQKGPSI</sequence>
<accession>A0A7D7RCY8</accession>
<name>A0A7D7RCY8_PLAMR</name>
<keyword evidence="1" id="KW-0812">Transmembrane</keyword>
<dbReference type="EMBL" id="CP059540">
    <property type="protein sequence ID" value="QMT16060.1"/>
    <property type="molecule type" value="Genomic_DNA"/>
</dbReference>
<dbReference type="KEGG" id="pdec:H1Q58_08670"/>
<feature type="transmembrane region" description="Helical" evidence="1">
    <location>
        <begin position="6"/>
        <end position="28"/>
    </location>
</feature>
<dbReference type="RefSeq" id="WP_182091214.1">
    <property type="nucleotide sequence ID" value="NZ_CP059540.1"/>
</dbReference>
<feature type="transmembrane region" description="Helical" evidence="1">
    <location>
        <begin position="40"/>
        <end position="59"/>
    </location>
</feature>
<dbReference type="Proteomes" id="UP000514716">
    <property type="component" value="Chromosome"/>
</dbReference>
<feature type="transmembrane region" description="Helical" evidence="1">
    <location>
        <begin position="106"/>
        <end position="124"/>
    </location>
</feature>
<evidence type="ECO:0000256" key="1">
    <source>
        <dbReference type="SAM" id="Phobius"/>
    </source>
</evidence>
<feature type="transmembrane region" description="Helical" evidence="1">
    <location>
        <begin position="155"/>
        <end position="174"/>
    </location>
</feature>
<keyword evidence="1" id="KW-0472">Membrane</keyword>
<proteinExistence type="predicted"/>